<reference evidence="2 3" key="2">
    <citation type="submission" date="2021-08" db="EMBL/GenBank/DDBJ databases">
        <title>Rheinheimera aquimaris sp. nov., isolated from seawater of the East Sea in Korea.</title>
        <authorList>
            <person name="Kim K.H."/>
            <person name="Wenting R."/>
            <person name="Kim K.R."/>
            <person name="Jeon C.O."/>
        </authorList>
    </citation>
    <scope>NUCLEOTIDE SEQUENCE [LARGE SCALE GENOMIC DNA]</scope>
    <source>
        <strain evidence="2 3">MA-13</strain>
    </source>
</reference>
<dbReference type="EMBL" id="JAERPS020000005">
    <property type="protein sequence ID" value="MBZ9612630.1"/>
    <property type="molecule type" value="Genomic_DNA"/>
</dbReference>
<name>A0ABS7XC49_9GAMM</name>
<dbReference type="CDD" id="cd00093">
    <property type="entry name" value="HTH_XRE"/>
    <property type="match status" value="2"/>
</dbReference>
<protein>
    <submittedName>
        <fullName evidence="2">Addiction module antidote protein</fullName>
    </submittedName>
</protein>
<sequence length="157" mass="16992">MGLIGPPKAAGVHFKRYLQRKNLTAADAARDLNVAKSTITRFINGESELSIELATKIKRVYTAPVEVFFKTDEDIQLYLEACIEEAADDPVFIVHALGVIANAKNMSQLARDTGISREGLYKAFSPDGNPTFATVAKVAKALGLQITVQTIGNAKLI</sequence>
<dbReference type="InterPro" id="IPR010982">
    <property type="entry name" value="Lambda_DNA-bd_dom_sf"/>
</dbReference>
<dbReference type="PROSITE" id="PS50943">
    <property type="entry name" value="HTH_CROC1"/>
    <property type="match status" value="1"/>
</dbReference>
<gene>
    <name evidence="2" type="ORF">I4W93_013590</name>
</gene>
<dbReference type="SMART" id="SM00530">
    <property type="entry name" value="HTH_XRE"/>
    <property type="match status" value="2"/>
</dbReference>
<dbReference type="Pfam" id="PF01381">
    <property type="entry name" value="HTH_3"/>
    <property type="match status" value="1"/>
</dbReference>
<dbReference type="PANTHER" id="PTHR40275:SF1">
    <property type="entry name" value="SSL7038 PROTEIN"/>
    <property type="match status" value="1"/>
</dbReference>
<evidence type="ECO:0000259" key="1">
    <source>
        <dbReference type="PROSITE" id="PS50943"/>
    </source>
</evidence>
<organism evidence="2 3">
    <name type="scientific">Rheinheimera maricola</name>
    <dbReference type="NCBI Taxonomy" id="2793282"/>
    <lineage>
        <taxon>Bacteria</taxon>
        <taxon>Pseudomonadati</taxon>
        <taxon>Pseudomonadota</taxon>
        <taxon>Gammaproteobacteria</taxon>
        <taxon>Chromatiales</taxon>
        <taxon>Chromatiaceae</taxon>
        <taxon>Rheinheimera</taxon>
    </lineage>
</organism>
<dbReference type="InterPro" id="IPR001387">
    <property type="entry name" value="Cro/C1-type_HTH"/>
</dbReference>
<dbReference type="Pfam" id="PF21716">
    <property type="entry name" value="dnstrm_HI1420"/>
    <property type="match status" value="1"/>
</dbReference>
<evidence type="ECO:0000313" key="3">
    <source>
        <dbReference type="Proteomes" id="UP000663814"/>
    </source>
</evidence>
<dbReference type="NCBIfam" id="TIGR02684">
    <property type="entry name" value="dnstrm_HI1420"/>
    <property type="match status" value="1"/>
</dbReference>
<reference evidence="2 3" key="1">
    <citation type="submission" date="2020-12" db="EMBL/GenBank/DDBJ databases">
        <authorList>
            <person name="Ruan W."/>
            <person name="Khan S.A."/>
            <person name="Jeon C.O."/>
        </authorList>
    </citation>
    <scope>NUCLEOTIDE SEQUENCE [LARGE SCALE GENOMIC DNA]</scope>
    <source>
        <strain evidence="2 3">MA-13</strain>
    </source>
</reference>
<dbReference type="Gene3D" id="1.10.260.40">
    <property type="entry name" value="lambda repressor-like DNA-binding domains"/>
    <property type="match status" value="2"/>
</dbReference>
<comment type="caution">
    <text evidence="2">The sequence shown here is derived from an EMBL/GenBank/DDBJ whole genome shotgun (WGS) entry which is preliminary data.</text>
</comment>
<feature type="domain" description="HTH cro/C1-type" evidence="1">
    <location>
        <begin position="14"/>
        <end position="68"/>
    </location>
</feature>
<dbReference type="InterPro" id="IPR014057">
    <property type="entry name" value="HI1420"/>
</dbReference>
<accession>A0ABS7XC49</accession>
<evidence type="ECO:0000313" key="2">
    <source>
        <dbReference type="EMBL" id="MBZ9612630.1"/>
    </source>
</evidence>
<dbReference type="SUPFAM" id="SSF47413">
    <property type="entry name" value="lambda repressor-like DNA-binding domains"/>
    <property type="match status" value="2"/>
</dbReference>
<keyword evidence="3" id="KW-1185">Reference proteome</keyword>
<proteinExistence type="predicted"/>
<dbReference type="PANTHER" id="PTHR40275">
    <property type="entry name" value="SSL7038 PROTEIN"/>
    <property type="match status" value="1"/>
</dbReference>
<dbReference type="Proteomes" id="UP000663814">
    <property type="component" value="Unassembled WGS sequence"/>
</dbReference>